<feature type="compositionally biased region" description="Polar residues" evidence="1">
    <location>
        <begin position="216"/>
        <end position="227"/>
    </location>
</feature>
<dbReference type="KEGG" id="hhy:Halhy_1391"/>
<feature type="region of interest" description="Disordered" evidence="1">
    <location>
        <begin position="216"/>
        <end position="235"/>
    </location>
</feature>
<keyword evidence="3" id="KW-1185">Reference proteome</keyword>
<accession>F4KW98</accession>
<dbReference type="HOGENOM" id="CLU_1178887_0_0_10"/>
<organism evidence="2 3">
    <name type="scientific">Haliscomenobacter hydrossis (strain ATCC 27775 / DSM 1100 / LMG 10767 / O)</name>
    <dbReference type="NCBI Taxonomy" id="760192"/>
    <lineage>
        <taxon>Bacteria</taxon>
        <taxon>Pseudomonadati</taxon>
        <taxon>Bacteroidota</taxon>
        <taxon>Saprospiria</taxon>
        <taxon>Saprospirales</taxon>
        <taxon>Haliscomenobacteraceae</taxon>
        <taxon>Haliscomenobacter</taxon>
    </lineage>
</organism>
<proteinExistence type="predicted"/>
<dbReference type="Gene3D" id="2.40.128.490">
    <property type="entry name" value="Uncharacterised protein PF14869, DUF4488"/>
    <property type="match status" value="1"/>
</dbReference>
<gene>
    <name evidence="2" type="ordered locus">Halhy_1391</name>
</gene>
<dbReference type="AlphaFoldDB" id="F4KW98"/>
<sequence>MKVLFSLCMFLGLGMYNWIVVPSSTSQTLEGAWKTEQGVVICTPNYLSCTDFSASEKKFKGSWGGTYTWVKDSLKVQMEFSTYDKAAVGTEKVFLAKLKKELVLKDPATKKEQSWKAIPEDGPLALAGLWQISGRVVDGQIRAMPKAARKTIKIFSKTRFQWAAINTQTGDFSGTGGGTYTLKNGKYTENLEFFSRDSSRVGMSLSFDALVEGNKWTHSGKSSTGNPVNEIWEKQ</sequence>
<dbReference type="OrthoDB" id="706756at2"/>
<dbReference type="STRING" id="760192.Halhy_1391"/>
<evidence type="ECO:0000313" key="2">
    <source>
        <dbReference type="EMBL" id="AEE49286.1"/>
    </source>
</evidence>
<evidence type="ECO:0000313" key="3">
    <source>
        <dbReference type="Proteomes" id="UP000008461"/>
    </source>
</evidence>
<dbReference type="RefSeq" id="WP_013763840.1">
    <property type="nucleotide sequence ID" value="NC_015510.1"/>
</dbReference>
<reference key="2">
    <citation type="submission" date="2011-04" db="EMBL/GenBank/DDBJ databases">
        <title>Complete sequence of chromosome of Haliscomenobacter hydrossis DSM 1100.</title>
        <authorList>
            <consortium name="US DOE Joint Genome Institute (JGI-PGF)"/>
            <person name="Lucas S."/>
            <person name="Han J."/>
            <person name="Lapidus A."/>
            <person name="Bruce D."/>
            <person name="Goodwin L."/>
            <person name="Pitluck S."/>
            <person name="Peters L."/>
            <person name="Kyrpides N."/>
            <person name="Mavromatis K."/>
            <person name="Ivanova N."/>
            <person name="Ovchinnikova G."/>
            <person name="Pagani I."/>
            <person name="Daligault H."/>
            <person name="Detter J.C."/>
            <person name="Han C."/>
            <person name="Land M."/>
            <person name="Hauser L."/>
            <person name="Markowitz V."/>
            <person name="Cheng J.-F."/>
            <person name="Hugenholtz P."/>
            <person name="Woyke T."/>
            <person name="Wu D."/>
            <person name="Verbarg S."/>
            <person name="Frueling A."/>
            <person name="Brambilla E."/>
            <person name="Klenk H.-P."/>
            <person name="Eisen J.A."/>
        </authorList>
    </citation>
    <scope>NUCLEOTIDE SEQUENCE</scope>
    <source>
        <strain>DSM 1100</strain>
    </source>
</reference>
<evidence type="ECO:0000256" key="1">
    <source>
        <dbReference type="SAM" id="MobiDB-lite"/>
    </source>
</evidence>
<dbReference type="eggNOG" id="ENOG502Z7YB">
    <property type="taxonomic scope" value="Bacteria"/>
</dbReference>
<reference evidence="2 3" key="1">
    <citation type="journal article" date="2011" name="Stand. Genomic Sci.">
        <title>Complete genome sequence of Haliscomenobacter hydrossis type strain (O).</title>
        <authorList>
            <consortium name="US DOE Joint Genome Institute (JGI-PGF)"/>
            <person name="Daligault H."/>
            <person name="Lapidus A."/>
            <person name="Zeytun A."/>
            <person name="Nolan M."/>
            <person name="Lucas S."/>
            <person name="Del Rio T.G."/>
            <person name="Tice H."/>
            <person name="Cheng J.F."/>
            <person name="Tapia R."/>
            <person name="Han C."/>
            <person name="Goodwin L."/>
            <person name="Pitluck S."/>
            <person name="Liolios K."/>
            <person name="Pagani I."/>
            <person name="Ivanova N."/>
            <person name="Huntemann M."/>
            <person name="Mavromatis K."/>
            <person name="Mikhailova N."/>
            <person name="Pati A."/>
            <person name="Chen A."/>
            <person name="Palaniappan K."/>
            <person name="Land M."/>
            <person name="Hauser L."/>
            <person name="Brambilla E.M."/>
            <person name="Rohde M."/>
            <person name="Verbarg S."/>
            <person name="Goker M."/>
            <person name="Bristow J."/>
            <person name="Eisen J.A."/>
            <person name="Markowitz V."/>
            <person name="Hugenholtz P."/>
            <person name="Kyrpides N.C."/>
            <person name="Klenk H.P."/>
            <person name="Woyke T."/>
        </authorList>
    </citation>
    <scope>NUCLEOTIDE SEQUENCE [LARGE SCALE GENOMIC DNA]</scope>
    <source>
        <strain evidence="3">ATCC 27775 / DSM 1100 / LMG 10767 / O</strain>
    </source>
</reference>
<dbReference type="Proteomes" id="UP000008461">
    <property type="component" value="Chromosome"/>
</dbReference>
<name>F4KW98_HALH1</name>
<protein>
    <submittedName>
        <fullName evidence="2">Membrane or secreted protein</fullName>
    </submittedName>
</protein>
<dbReference type="EMBL" id="CP002691">
    <property type="protein sequence ID" value="AEE49286.1"/>
    <property type="molecule type" value="Genomic_DNA"/>
</dbReference>